<dbReference type="SMART" id="SM00450">
    <property type="entry name" value="RHOD"/>
    <property type="match status" value="1"/>
</dbReference>
<reference evidence="4" key="1">
    <citation type="submission" date="2018-12" db="EMBL/GenBank/DDBJ databases">
        <title>Genome sequence of Peanibacillus sp.</title>
        <authorList>
            <person name="Subramani G."/>
            <person name="Srinivasan S."/>
            <person name="Kim M.K."/>
        </authorList>
    </citation>
    <scope>NUCLEOTIDE SEQUENCE [LARGE SCALE GENOMIC DNA]</scope>
    <source>
        <strain evidence="4">18JY67-1</strain>
    </source>
</reference>
<protein>
    <submittedName>
        <fullName evidence="3">tRNA 2-selenouridine(34) synthase MnmH</fullName>
    </submittedName>
</protein>
<dbReference type="KEGG" id="palb:EJC50_16095"/>
<name>A0A3S9A5Q5_9BACL</name>
<evidence type="ECO:0000313" key="4">
    <source>
        <dbReference type="Proteomes" id="UP000272528"/>
    </source>
</evidence>
<dbReference type="InterPro" id="IPR017582">
    <property type="entry name" value="SelU"/>
</dbReference>
<dbReference type="NCBIfam" id="NF008750">
    <property type="entry name" value="PRK11784.1-2"/>
    <property type="match status" value="1"/>
</dbReference>
<feature type="domain" description="Rhodanese" evidence="2">
    <location>
        <begin position="15"/>
        <end position="131"/>
    </location>
</feature>
<dbReference type="Gene3D" id="3.40.250.10">
    <property type="entry name" value="Rhodanese-like domain"/>
    <property type="match status" value="1"/>
</dbReference>
<dbReference type="GO" id="GO:0002098">
    <property type="term" value="P:tRNA wobble uridine modification"/>
    <property type="evidence" value="ECO:0007669"/>
    <property type="project" value="InterPro"/>
</dbReference>
<dbReference type="PANTHER" id="PTHR30401:SF0">
    <property type="entry name" value="TRNA 2-SELENOURIDINE SYNTHASE"/>
    <property type="match status" value="1"/>
</dbReference>
<evidence type="ECO:0000256" key="1">
    <source>
        <dbReference type="ARBA" id="ARBA00023266"/>
    </source>
</evidence>
<dbReference type="PANTHER" id="PTHR30401">
    <property type="entry name" value="TRNA 2-SELENOURIDINE SYNTHASE"/>
    <property type="match status" value="1"/>
</dbReference>
<evidence type="ECO:0000259" key="2">
    <source>
        <dbReference type="PROSITE" id="PS50206"/>
    </source>
</evidence>
<proteinExistence type="predicted"/>
<dbReference type="SUPFAM" id="SSF52821">
    <property type="entry name" value="Rhodanese/Cell cycle control phosphatase"/>
    <property type="match status" value="1"/>
</dbReference>
<dbReference type="Proteomes" id="UP000272528">
    <property type="component" value="Chromosome"/>
</dbReference>
<dbReference type="EMBL" id="CP034437">
    <property type="protein sequence ID" value="AZN41016.1"/>
    <property type="molecule type" value="Genomic_DNA"/>
</dbReference>
<dbReference type="InterPro" id="IPR001763">
    <property type="entry name" value="Rhodanese-like_dom"/>
</dbReference>
<organism evidence="3 4">
    <name type="scientific">Paenibacillus albus</name>
    <dbReference type="NCBI Taxonomy" id="2495582"/>
    <lineage>
        <taxon>Bacteria</taxon>
        <taxon>Bacillati</taxon>
        <taxon>Bacillota</taxon>
        <taxon>Bacilli</taxon>
        <taxon>Bacillales</taxon>
        <taxon>Paenibacillaceae</taxon>
        <taxon>Paenibacillus</taxon>
    </lineage>
</organism>
<dbReference type="GO" id="GO:0043828">
    <property type="term" value="F:tRNA 2-selenouridine synthase activity"/>
    <property type="evidence" value="ECO:0007669"/>
    <property type="project" value="InterPro"/>
</dbReference>
<dbReference type="InterPro" id="IPR036873">
    <property type="entry name" value="Rhodanese-like_dom_sf"/>
</dbReference>
<dbReference type="AlphaFoldDB" id="A0A3S9A5Q5"/>
<keyword evidence="4" id="KW-1185">Reference proteome</keyword>
<dbReference type="InterPro" id="IPR058840">
    <property type="entry name" value="AAA_SelU"/>
</dbReference>
<dbReference type="Pfam" id="PF00581">
    <property type="entry name" value="Rhodanese"/>
    <property type="match status" value="1"/>
</dbReference>
<dbReference type="PROSITE" id="PS50206">
    <property type="entry name" value="RHODANESE_3"/>
    <property type="match status" value="1"/>
</dbReference>
<keyword evidence="1" id="KW-0711">Selenium</keyword>
<accession>A0A3S9A5Q5</accession>
<dbReference type="RefSeq" id="WP_126016663.1">
    <property type="nucleotide sequence ID" value="NZ_CP034437.1"/>
</dbReference>
<dbReference type="InterPro" id="IPR027417">
    <property type="entry name" value="P-loop_NTPase"/>
</dbReference>
<dbReference type="Gene3D" id="3.40.50.300">
    <property type="entry name" value="P-loop containing nucleotide triphosphate hydrolases"/>
    <property type="match status" value="1"/>
</dbReference>
<dbReference type="NCBIfam" id="TIGR03167">
    <property type="entry name" value="tRNA_sel_U_synt"/>
    <property type="match status" value="1"/>
</dbReference>
<evidence type="ECO:0000313" key="3">
    <source>
        <dbReference type="EMBL" id="AZN41016.1"/>
    </source>
</evidence>
<sequence length="346" mass="39178">MFQDIAIEDLSALRQAGSLVTIDVRSPSEYADATIPGSLNIPLFNDEERAEIGTIYKQVSVQAAKERGLEIASAKLPAFIKEFSQIPGKKAVFCWRGGMRSKTSATVLDLMGIRTYRIEGGYRAYRQWVVSRLEELELTAPAYVLHGNTGTGKTAILRKLQEQSYPVLDIEHLAGHRGSIFGNIGMKSHNQKTFDALFSDELIRLESAPYFLMEAESKRVGKVVLPEKLVAKKEAGKHIWLELPLEARVSNLINDYKPWEHQEACLQSFRLIKSRIHTPIAAEIEWALKHEEYRMAIELLLIHYYDQRYSHSNTSYDLENRSVIKASSVDEAVLAIRELLEGESKK</sequence>
<gene>
    <name evidence="3" type="primary">mnmH</name>
    <name evidence="3" type="ORF">EJC50_16095</name>
</gene>
<dbReference type="Pfam" id="PF26341">
    <property type="entry name" value="AAA_SelU"/>
    <property type="match status" value="1"/>
</dbReference>
<dbReference type="SUPFAM" id="SSF52540">
    <property type="entry name" value="P-loop containing nucleoside triphosphate hydrolases"/>
    <property type="match status" value="1"/>
</dbReference>
<dbReference type="OrthoDB" id="9808735at2"/>